<feature type="compositionally biased region" description="Low complexity" evidence="1">
    <location>
        <begin position="638"/>
        <end position="648"/>
    </location>
</feature>
<keyword evidence="3" id="KW-1185">Reference proteome</keyword>
<evidence type="ECO:0000256" key="1">
    <source>
        <dbReference type="SAM" id="MobiDB-lite"/>
    </source>
</evidence>
<dbReference type="AlphaFoldDB" id="U6G4K5"/>
<evidence type="ECO:0000313" key="3">
    <source>
        <dbReference type="Proteomes" id="UP000018201"/>
    </source>
</evidence>
<feature type="region of interest" description="Disordered" evidence="1">
    <location>
        <begin position="709"/>
        <end position="731"/>
    </location>
</feature>
<gene>
    <name evidence="2" type="ORF">EPH_0038630</name>
</gene>
<evidence type="ECO:0000313" key="2">
    <source>
        <dbReference type="EMBL" id="CDI75100.1"/>
    </source>
</evidence>
<proteinExistence type="predicted"/>
<dbReference type="OrthoDB" id="347848at2759"/>
<name>U6G4K5_9EIME</name>
<reference evidence="2" key="1">
    <citation type="submission" date="2013-10" db="EMBL/GenBank/DDBJ databases">
        <title>Genomic analysis of the causative agents of coccidiosis in chickens.</title>
        <authorList>
            <person name="Reid A.J."/>
            <person name="Blake D."/>
            <person name="Billington K."/>
            <person name="Browne H."/>
            <person name="Dunn M."/>
            <person name="Hung S."/>
            <person name="Kawahara F."/>
            <person name="Miranda-Saavedra D."/>
            <person name="Mourier T."/>
            <person name="Nagra H."/>
            <person name="Otto T.D."/>
            <person name="Rawlings N."/>
            <person name="Sanchez A."/>
            <person name="Sanders M."/>
            <person name="Subramaniam C."/>
            <person name="Tay Y."/>
            <person name="Dear P."/>
            <person name="Doerig C."/>
            <person name="Gruber A."/>
            <person name="Parkinson J."/>
            <person name="Shirley M."/>
            <person name="Wan K.L."/>
            <person name="Berriman M."/>
            <person name="Tomley F."/>
            <person name="Pain A."/>
        </authorList>
    </citation>
    <scope>NUCLEOTIDE SEQUENCE [LARGE SCALE GENOMIC DNA]</scope>
    <source>
        <strain evidence="2">Houghton</strain>
    </source>
</reference>
<reference evidence="2" key="2">
    <citation type="submission" date="2013-10" db="EMBL/GenBank/DDBJ databases">
        <authorList>
            <person name="Aslett M."/>
        </authorList>
    </citation>
    <scope>NUCLEOTIDE SEQUENCE [LARGE SCALE GENOMIC DNA]</scope>
    <source>
        <strain evidence="2">Houghton</strain>
    </source>
</reference>
<dbReference type="Proteomes" id="UP000018201">
    <property type="component" value="Unassembled WGS sequence"/>
</dbReference>
<dbReference type="VEuPathDB" id="ToxoDB:EPH_0038630"/>
<feature type="region of interest" description="Disordered" evidence="1">
    <location>
        <begin position="420"/>
        <end position="564"/>
    </location>
</feature>
<accession>U6G4K5</accession>
<protein>
    <submittedName>
        <fullName evidence="2">Uncharacterized protein</fullName>
    </submittedName>
</protein>
<feature type="compositionally biased region" description="Basic and acidic residues" evidence="1">
    <location>
        <begin position="760"/>
        <end position="769"/>
    </location>
</feature>
<organism evidence="2 3">
    <name type="scientific">Eimeria praecox</name>
    <dbReference type="NCBI Taxonomy" id="51316"/>
    <lineage>
        <taxon>Eukaryota</taxon>
        <taxon>Sar</taxon>
        <taxon>Alveolata</taxon>
        <taxon>Apicomplexa</taxon>
        <taxon>Conoidasida</taxon>
        <taxon>Coccidia</taxon>
        <taxon>Eucoccidiorida</taxon>
        <taxon>Eimeriorina</taxon>
        <taxon>Eimeriidae</taxon>
        <taxon>Eimeria</taxon>
    </lineage>
</organism>
<feature type="compositionally biased region" description="Low complexity" evidence="1">
    <location>
        <begin position="671"/>
        <end position="690"/>
    </location>
</feature>
<feature type="region of interest" description="Disordered" evidence="1">
    <location>
        <begin position="157"/>
        <end position="192"/>
    </location>
</feature>
<feature type="region of interest" description="Disordered" evidence="1">
    <location>
        <begin position="633"/>
        <end position="690"/>
    </location>
</feature>
<feature type="region of interest" description="Disordered" evidence="1">
    <location>
        <begin position="749"/>
        <end position="769"/>
    </location>
</feature>
<feature type="compositionally biased region" description="Low complexity" evidence="1">
    <location>
        <begin position="537"/>
        <end position="550"/>
    </location>
</feature>
<feature type="region of interest" description="Disordered" evidence="1">
    <location>
        <begin position="204"/>
        <end position="227"/>
    </location>
</feature>
<sequence length="769" mass="80004">MVLRTGGAANEFALVPGRRIYRLPFDLYNDNGGILRDYGLRRRQSSIVPRLVWAIPRALVPPTTRRLKVASKGGSAQVGGEETAEAAEKRWQYRTQENSAEWTVFPPFVVVYMPFDGSACHRRTHPLLLRYLQPEIDLNALSQGDWRICLPQYETPTVPPALLPHPSDVSTPERRGAGSSSREAEETSGEGMLLLDSPYTATASRWSGNPGGGASDGRPGAANSNGEELADSFCCPLQTAAAPPQPLNAGAATSSGGTESAPRASVLGINHLASLLCSGGEGAPSRELLAKALPFFRGLLPHLTSVQPTAAAADWQLDVARAAVRAAERARELYVEEDETEAERLRRQGLSFAGPAVGSAPQAEVTRCQRAAESGGGSGGAEGEGAEAWELFGSPGSRYPTSSDISRFLLRTSGHSVGAATGRVGRGLDAGTQQPDVSAGGGPGGPRRRPVDTLAGLVSASSRCGSGSEMGAAGDRRGRTEDNSYISRGAPAAAAGDCDLHGNRRLTPAVPPSFGRISPQEEAAGIPRTRSLLSTQGRAAQAAVGAPMGAPCRRPLGAQRGEEDEELHAALRSAGAAAAAAAAAVRQGSTGARTGPVRRGTRNVSYAALAGLEETPEESPFYRPLKRVARGGEGGLAGPAAAHGAADAPFGDVWDRPHSIPREGGGGDSGEGAASDPRQQQQVQAQAQARASLQHWVALQRQAAAVEERLRSSSHGAAGGEEREGEDSLCTDELQEALKGFVQSIKAGASPPVVSVPPIARDRSFAASH</sequence>
<dbReference type="EMBL" id="HG690724">
    <property type="protein sequence ID" value="CDI75100.1"/>
    <property type="molecule type" value="Genomic_DNA"/>
</dbReference>